<dbReference type="PANTHER" id="PTHR48207:SF3">
    <property type="entry name" value="SUCCINATE--HYDROXYMETHYLGLUTARATE COA-TRANSFERASE"/>
    <property type="match status" value="1"/>
</dbReference>
<dbReference type="Gene3D" id="3.30.1540.10">
    <property type="entry name" value="formyl-coa transferase, domain 3"/>
    <property type="match status" value="1"/>
</dbReference>
<gene>
    <name evidence="4" type="ORF">GBAR_LOCUS29822</name>
</gene>
<dbReference type="Gene3D" id="3.40.50.10540">
    <property type="entry name" value="Crotonobetainyl-coa:carnitine coa-transferase, domain 1"/>
    <property type="match status" value="1"/>
</dbReference>
<dbReference type="InterPro" id="IPR023606">
    <property type="entry name" value="CoA-Trfase_III_dom_1_sf"/>
</dbReference>
<name>A0AA35TUY5_GEOBA</name>
<keyword evidence="5" id="KW-1185">Reference proteome</keyword>
<proteinExistence type="inferred from homology"/>
<organism evidence="4 5">
    <name type="scientific">Geodia barretti</name>
    <name type="common">Barrett's horny sponge</name>
    <dbReference type="NCBI Taxonomy" id="519541"/>
    <lineage>
        <taxon>Eukaryota</taxon>
        <taxon>Metazoa</taxon>
        <taxon>Porifera</taxon>
        <taxon>Demospongiae</taxon>
        <taxon>Heteroscleromorpha</taxon>
        <taxon>Tetractinellida</taxon>
        <taxon>Astrophorina</taxon>
        <taxon>Geodiidae</taxon>
        <taxon>Geodia</taxon>
    </lineage>
</organism>
<sequence>MILADLGAEVVKVEQPEIGDRSRSSGPFIDGESTYFMSVNRGKLGFSVDLSKPKGKDLFLQLVDNSDVILENFAPGTMQRLGLDYHVLRDRNPAIIYAAISGFGQDGPYSSKPALDVVVQGMGGILSITGEPGGPPIRPGVSQGDITAGLFAVIGILSALQERTRSGLGQMVDIGMLDCQVTIQENAFARYFATGEVPTPLGTRHPVTAPFQVFQTSDGYITIALIEGRKERWPLLCSAIDRIDLIDDPRFDTGWTRSQNHHELEPILLGGPDEEDLPGMAGGAGGAGDRVRAGQHHRQGAQDPQVNHRGMIKEYNHSRLGKVRAVNTPVKLSRTPTGNDSSSPDLGEHTDDLLRDLLGMQEQEIASLREEEVI</sequence>
<feature type="region of interest" description="Disordered" evidence="3">
    <location>
        <begin position="280"/>
        <end position="309"/>
    </location>
</feature>
<dbReference type="PANTHER" id="PTHR48207">
    <property type="entry name" value="SUCCINATE--HYDROXYMETHYLGLUTARATE COA-TRANSFERASE"/>
    <property type="match status" value="1"/>
</dbReference>
<evidence type="ECO:0000256" key="3">
    <source>
        <dbReference type="SAM" id="MobiDB-lite"/>
    </source>
</evidence>
<dbReference type="AlphaFoldDB" id="A0AA35TUY5"/>
<evidence type="ECO:0000313" key="5">
    <source>
        <dbReference type="Proteomes" id="UP001174909"/>
    </source>
</evidence>
<comment type="similarity">
    <text evidence="1">Belongs to the CoA-transferase III family.</text>
</comment>
<dbReference type="InterPro" id="IPR003673">
    <property type="entry name" value="CoA-Trfase_fam_III"/>
</dbReference>
<protein>
    <submittedName>
        <fullName evidence="4">Succinate--hydroxymethylglutarate CoA-transferase</fullName>
    </submittedName>
</protein>
<dbReference type="InterPro" id="IPR050483">
    <property type="entry name" value="CoA-transferase_III_domain"/>
</dbReference>
<comment type="caution">
    <text evidence="4">The sequence shown here is derived from an EMBL/GenBank/DDBJ whole genome shotgun (WGS) entry which is preliminary data.</text>
</comment>
<feature type="region of interest" description="Disordered" evidence="3">
    <location>
        <begin position="323"/>
        <end position="350"/>
    </location>
</feature>
<dbReference type="SUPFAM" id="SSF89796">
    <property type="entry name" value="CoA-transferase family III (CaiB/BaiF)"/>
    <property type="match status" value="1"/>
</dbReference>
<dbReference type="Pfam" id="PF02515">
    <property type="entry name" value="CoA_transf_3"/>
    <property type="match status" value="1"/>
</dbReference>
<dbReference type="InterPro" id="IPR044855">
    <property type="entry name" value="CoA-Trfase_III_dom3_sf"/>
</dbReference>
<dbReference type="Proteomes" id="UP001174909">
    <property type="component" value="Unassembled WGS sequence"/>
</dbReference>
<accession>A0AA35TUY5</accession>
<feature type="compositionally biased region" description="Polar residues" evidence="3">
    <location>
        <begin position="334"/>
        <end position="344"/>
    </location>
</feature>
<keyword evidence="2" id="KW-0808">Transferase</keyword>
<dbReference type="GO" id="GO:0008410">
    <property type="term" value="F:CoA-transferase activity"/>
    <property type="evidence" value="ECO:0007669"/>
    <property type="project" value="TreeGrafter"/>
</dbReference>
<dbReference type="EMBL" id="CASHTH010004203">
    <property type="protein sequence ID" value="CAI8054674.1"/>
    <property type="molecule type" value="Genomic_DNA"/>
</dbReference>
<evidence type="ECO:0000256" key="1">
    <source>
        <dbReference type="ARBA" id="ARBA00008383"/>
    </source>
</evidence>
<evidence type="ECO:0000313" key="4">
    <source>
        <dbReference type="EMBL" id="CAI8054674.1"/>
    </source>
</evidence>
<reference evidence="4" key="1">
    <citation type="submission" date="2023-03" db="EMBL/GenBank/DDBJ databases">
        <authorList>
            <person name="Steffen K."/>
            <person name="Cardenas P."/>
        </authorList>
    </citation>
    <scope>NUCLEOTIDE SEQUENCE</scope>
</reference>
<evidence type="ECO:0000256" key="2">
    <source>
        <dbReference type="ARBA" id="ARBA00022679"/>
    </source>
</evidence>